<organism evidence="1">
    <name type="scientific">Salmonella newport</name>
    <dbReference type="NCBI Taxonomy" id="108619"/>
    <lineage>
        <taxon>Bacteria</taxon>
        <taxon>Pseudomonadati</taxon>
        <taxon>Pseudomonadota</taxon>
        <taxon>Gammaproteobacteria</taxon>
        <taxon>Enterobacterales</taxon>
        <taxon>Enterobacteriaceae</taxon>
        <taxon>Salmonella</taxon>
    </lineage>
</organism>
<accession>A0A5U9KYG1</accession>
<name>A0A5U9KYG1_SALNE</name>
<sequence>MCRFWYENCAERNGQKCAVFQSMKPDVARLTGWFTGANCDLCEKVRITNFTGHFSGKNQISTMSENTASSYRTRIASQKGDGGI</sequence>
<evidence type="ECO:0000313" key="1">
    <source>
        <dbReference type="EMBL" id="EBS2696156.1"/>
    </source>
</evidence>
<dbReference type="Proteomes" id="UP000839726">
    <property type="component" value="Unassembled WGS sequence"/>
</dbReference>
<protein>
    <submittedName>
        <fullName evidence="1">Uncharacterized protein</fullName>
    </submittedName>
</protein>
<reference evidence="1" key="1">
    <citation type="submission" date="2018-07" db="EMBL/GenBank/DDBJ databases">
        <authorList>
            <person name="Ashton P.M."/>
            <person name="Dallman T."/>
            <person name="Nair S."/>
            <person name="De Pinna E."/>
            <person name="Peters T."/>
            <person name="Grant K."/>
        </authorList>
    </citation>
    <scope>NUCLEOTIDE SEQUENCE [LARGE SCALE GENOMIC DNA]</scope>
    <source>
        <strain evidence="1">436933</strain>
    </source>
</reference>
<gene>
    <name evidence="1" type="ORF">DRY71_26150</name>
</gene>
<dbReference type="AlphaFoldDB" id="A0A5U9KYG1"/>
<dbReference type="EMBL" id="AAGUYM010000056">
    <property type="protein sequence ID" value="EBS2696156.1"/>
    <property type="molecule type" value="Genomic_DNA"/>
</dbReference>
<comment type="caution">
    <text evidence="1">The sequence shown here is derived from an EMBL/GenBank/DDBJ whole genome shotgun (WGS) entry which is preliminary data.</text>
</comment>
<proteinExistence type="predicted"/>